<reference evidence="3 4" key="1">
    <citation type="submission" date="2018-07" db="EMBL/GenBank/DDBJ databases">
        <title>Genomic Encyclopedia of Type Strains, Phase III (KMG-III): the genomes of soil and plant-associated and newly described type strains.</title>
        <authorList>
            <person name="Whitman W."/>
        </authorList>
    </citation>
    <scope>NUCLEOTIDE SEQUENCE [LARGE SCALE GENOMIC DNA]</scope>
    <source>
        <strain evidence="3 4">CECT 8333</strain>
    </source>
</reference>
<organism evidence="3 4">
    <name type="scientific">Fontibacillus phaseoli</name>
    <dbReference type="NCBI Taxonomy" id="1416533"/>
    <lineage>
        <taxon>Bacteria</taxon>
        <taxon>Bacillati</taxon>
        <taxon>Bacillota</taxon>
        <taxon>Bacilli</taxon>
        <taxon>Bacillales</taxon>
        <taxon>Paenibacillaceae</taxon>
        <taxon>Fontibacillus</taxon>
    </lineage>
</organism>
<evidence type="ECO:0000313" key="4">
    <source>
        <dbReference type="Proteomes" id="UP000253090"/>
    </source>
</evidence>
<dbReference type="SUPFAM" id="SSF55383">
    <property type="entry name" value="Copper amine oxidase, domain N"/>
    <property type="match status" value="1"/>
</dbReference>
<keyword evidence="1" id="KW-0732">Signal</keyword>
<dbReference type="Proteomes" id="UP000253090">
    <property type="component" value="Unassembled WGS sequence"/>
</dbReference>
<keyword evidence="4" id="KW-1185">Reference proteome</keyword>
<comment type="caution">
    <text evidence="3">The sequence shown here is derived from an EMBL/GenBank/DDBJ whole genome shotgun (WGS) entry which is preliminary data.</text>
</comment>
<dbReference type="EMBL" id="QPJW01000006">
    <property type="protein sequence ID" value="RCX18524.1"/>
    <property type="molecule type" value="Genomic_DNA"/>
</dbReference>
<dbReference type="OrthoDB" id="2005648at2"/>
<protein>
    <submittedName>
        <fullName evidence="3">Copper amine oxidase-like protein</fullName>
    </submittedName>
</protein>
<dbReference type="Gene3D" id="3.30.457.10">
    <property type="entry name" value="Copper amine oxidase-like, N-terminal domain"/>
    <property type="match status" value="1"/>
</dbReference>
<dbReference type="AlphaFoldDB" id="A0A369BFQ0"/>
<evidence type="ECO:0000256" key="1">
    <source>
        <dbReference type="SAM" id="SignalP"/>
    </source>
</evidence>
<feature type="domain" description="Copper amine oxidase-like N-terminal" evidence="2">
    <location>
        <begin position="43"/>
        <end position="140"/>
    </location>
</feature>
<dbReference type="Pfam" id="PF07833">
    <property type="entry name" value="Cu_amine_oxidN1"/>
    <property type="match status" value="1"/>
</dbReference>
<dbReference type="InterPro" id="IPR012854">
    <property type="entry name" value="Cu_amine_oxidase-like_N"/>
</dbReference>
<evidence type="ECO:0000313" key="3">
    <source>
        <dbReference type="EMBL" id="RCX18524.1"/>
    </source>
</evidence>
<proteinExistence type="predicted"/>
<name>A0A369BFQ0_9BACL</name>
<dbReference type="InterPro" id="IPR036582">
    <property type="entry name" value="Mao_N_sf"/>
</dbReference>
<gene>
    <name evidence="3" type="ORF">DFP94_10656</name>
</gene>
<feature type="signal peptide" evidence="1">
    <location>
        <begin position="1"/>
        <end position="27"/>
    </location>
</feature>
<sequence>MIQLKKRAFIMAGILCSLLTAESFASALPANEETSVYVNGSLQVEVLTVNNRTLVQLATLNDPAWNISYDSKKKTVVVSNPSNKKSILLKAGEKSAEVNGKKVAIDAPVTVKEGRTYVPLRLLSEQMGGYVSFNKEENRAVIRTPSGQANYETLMSGDLAEARDVASRLELVYERGTEPLPVTGEGFTTTNAYPKGEALRLKREYKGMTWYAEVNKEGLLIVKWQKDSLDEKNESGTPPKSFGEGVFFSDNFMSGLLVYGTVNAVGELSELGRIDLAGDGDKEPSLAVPIEGESREDAVTGALTVH</sequence>
<accession>A0A369BFQ0</accession>
<feature type="chain" id="PRO_5016671273" evidence="1">
    <location>
        <begin position="28"/>
        <end position="306"/>
    </location>
</feature>
<evidence type="ECO:0000259" key="2">
    <source>
        <dbReference type="Pfam" id="PF07833"/>
    </source>
</evidence>